<comment type="caution">
    <text evidence="3">The sequence shown here is derived from an EMBL/GenBank/DDBJ whole genome shotgun (WGS) entry which is preliminary data.</text>
</comment>
<dbReference type="EMBL" id="JABBLX010000023">
    <property type="protein sequence ID" value="NMK98124.1"/>
    <property type="molecule type" value="Genomic_DNA"/>
</dbReference>
<dbReference type="GeneID" id="93668389"/>
<keyword evidence="1" id="KW-1133">Transmembrane helix</keyword>
<sequence length="119" mass="13377">MNNFDERYDERHNEKANNVLGALSYLSVFFAPVLFPLVVWIIAKPPGSTHSRNALFNHIFTWVFVAIGLLSLMIIPALFDSAHSGIGITIAFIVAAIFFIWAIVLFFTNIIRGIKLLII</sequence>
<evidence type="ECO:0000313" key="7">
    <source>
        <dbReference type="Proteomes" id="UP000550736"/>
    </source>
</evidence>
<evidence type="ECO:0000313" key="3">
    <source>
        <dbReference type="EMBL" id="NMK98124.1"/>
    </source>
</evidence>
<keyword evidence="1" id="KW-0472">Membrane</keyword>
<proteinExistence type="predicted"/>
<dbReference type="RefSeq" id="WP_002436374.1">
    <property type="nucleotide sequence ID" value="NZ_AP014956.1"/>
</dbReference>
<dbReference type="EMBL" id="JABBMI010000069">
    <property type="protein sequence ID" value="NMK54999.1"/>
    <property type="molecule type" value="Genomic_DNA"/>
</dbReference>
<evidence type="ECO:0000313" key="6">
    <source>
        <dbReference type="Proteomes" id="UP000538955"/>
    </source>
</evidence>
<name>A0A7X9WBM7_STACP</name>
<evidence type="ECO:0000313" key="2">
    <source>
        <dbReference type="EMBL" id="NMK54999.1"/>
    </source>
</evidence>
<feature type="transmembrane region" description="Helical" evidence="1">
    <location>
        <begin position="85"/>
        <end position="107"/>
    </location>
</feature>
<feature type="transmembrane region" description="Helical" evidence="1">
    <location>
        <begin position="20"/>
        <end position="43"/>
    </location>
</feature>
<evidence type="ECO:0000313" key="5">
    <source>
        <dbReference type="Proteomes" id="UP000291949"/>
    </source>
</evidence>
<dbReference type="Proteomes" id="UP000550736">
    <property type="component" value="Unassembled WGS sequence"/>
</dbReference>
<dbReference type="EMBL" id="SCHC01000002">
    <property type="protein sequence ID" value="TBW76933.1"/>
    <property type="molecule type" value="Genomic_DNA"/>
</dbReference>
<dbReference type="Proteomes" id="UP000291949">
    <property type="component" value="Unassembled WGS sequence"/>
</dbReference>
<evidence type="ECO:0000313" key="4">
    <source>
        <dbReference type="EMBL" id="TBW76933.1"/>
    </source>
</evidence>
<reference evidence="6 7" key="2">
    <citation type="submission" date="2020-04" db="EMBL/GenBank/DDBJ databases">
        <title>The Epidemiology and Molecular Characteristics of Linezolid-Resistant Staphylococcus capitis in Huashan Hospital, Shanghai.</title>
        <authorList>
            <person name="Ding L."/>
            <person name="Li P."/>
            <person name="Yang Y."/>
            <person name="Lin D."/>
            <person name="Xu X."/>
        </authorList>
    </citation>
    <scope>NUCLEOTIDE SEQUENCE [LARGE SCALE GENOMIC DNA]</scope>
    <source>
        <strain evidence="3 7">12-86</strain>
        <strain evidence="2 6">17-84</strain>
    </source>
</reference>
<evidence type="ECO:0000256" key="1">
    <source>
        <dbReference type="SAM" id="Phobius"/>
    </source>
</evidence>
<dbReference type="Proteomes" id="UP000538955">
    <property type="component" value="Unassembled WGS sequence"/>
</dbReference>
<protein>
    <recommendedName>
        <fullName evidence="8">DUF4870 domain-containing protein</fullName>
    </recommendedName>
</protein>
<gene>
    <name evidence="4" type="ORF">EQ811_08725</name>
    <name evidence="3" type="ORF">HHM13_08470</name>
    <name evidence="2" type="ORF">HHM24_09720</name>
</gene>
<feature type="transmembrane region" description="Helical" evidence="1">
    <location>
        <begin position="55"/>
        <end position="79"/>
    </location>
</feature>
<evidence type="ECO:0008006" key="8">
    <source>
        <dbReference type="Google" id="ProtNLM"/>
    </source>
</evidence>
<keyword evidence="1" id="KW-0812">Transmembrane</keyword>
<accession>A0A7X9WBM7</accession>
<organism evidence="3 7">
    <name type="scientific">Staphylococcus capitis</name>
    <dbReference type="NCBI Taxonomy" id="29388"/>
    <lineage>
        <taxon>Bacteria</taxon>
        <taxon>Bacillati</taxon>
        <taxon>Bacillota</taxon>
        <taxon>Bacilli</taxon>
        <taxon>Bacillales</taxon>
        <taxon>Staphylococcaceae</taxon>
        <taxon>Staphylococcus</taxon>
    </lineage>
</organism>
<keyword evidence="6" id="KW-1185">Reference proteome</keyword>
<dbReference type="AlphaFoldDB" id="A0A7X9WBM7"/>
<reference evidence="4 5" key="1">
    <citation type="journal article" date="2019" name="Sci. Transl. Med.">
        <title>Quorum sensing between bacterial species on the skin protects against epidermal injury in atopic dermatitis.</title>
        <authorList>
            <person name="Williams M.R."/>
        </authorList>
    </citation>
    <scope>NUCLEOTIDE SEQUENCE [LARGE SCALE GENOMIC DNA]</scope>
    <source>
        <strain evidence="4 5">H8</strain>
    </source>
</reference>